<name>A0A7S3UEA3_9CHLO</name>
<evidence type="ECO:0000259" key="13">
    <source>
        <dbReference type="Pfam" id="PF00156"/>
    </source>
</evidence>
<gene>
    <name evidence="15" type="ORF">PSAL00342_LOCUS5516</name>
</gene>
<dbReference type="SMART" id="SM01400">
    <property type="entry name" value="Pribosyltran_N"/>
    <property type="match status" value="1"/>
</dbReference>
<dbReference type="FunFam" id="3.40.50.2020:FF:000034">
    <property type="entry name" value="Ribose-phosphate pyrophosphokinase 4"/>
    <property type="match status" value="1"/>
</dbReference>
<evidence type="ECO:0000256" key="9">
    <source>
        <dbReference type="ARBA" id="ARBA00022842"/>
    </source>
</evidence>
<evidence type="ECO:0000256" key="10">
    <source>
        <dbReference type="ARBA" id="ARBA00049535"/>
    </source>
</evidence>
<evidence type="ECO:0000259" key="14">
    <source>
        <dbReference type="Pfam" id="PF13793"/>
    </source>
</evidence>
<dbReference type="GO" id="GO:0000287">
    <property type="term" value="F:magnesium ion binding"/>
    <property type="evidence" value="ECO:0007669"/>
    <property type="project" value="InterPro"/>
</dbReference>
<dbReference type="AlphaFoldDB" id="A0A7S3UEA3"/>
<evidence type="ECO:0000256" key="12">
    <source>
        <dbReference type="SAM" id="MobiDB-lite"/>
    </source>
</evidence>
<organism evidence="15">
    <name type="scientific">Picocystis salinarum</name>
    <dbReference type="NCBI Taxonomy" id="88271"/>
    <lineage>
        <taxon>Eukaryota</taxon>
        <taxon>Viridiplantae</taxon>
        <taxon>Chlorophyta</taxon>
        <taxon>Picocystophyceae</taxon>
        <taxon>Picocystales</taxon>
        <taxon>Picocystaceae</taxon>
        <taxon>Picocystis</taxon>
    </lineage>
</organism>
<dbReference type="EMBL" id="HBIS01006110">
    <property type="protein sequence ID" value="CAE0611681.1"/>
    <property type="molecule type" value="Transcribed_RNA"/>
</dbReference>
<evidence type="ECO:0000256" key="1">
    <source>
        <dbReference type="ARBA" id="ARBA00006478"/>
    </source>
</evidence>
<evidence type="ECO:0000256" key="6">
    <source>
        <dbReference type="ARBA" id="ARBA00022741"/>
    </source>
</evidence>
<dbReference type="GO" id="GO:0005737">
    <property type="term" value="C:cytoplasm"/>
    <property type="evidence" value="ECO:0007669"/>
    <property type="project" value="TreeGrafter"/>
</dbReference>
<dbReference type="PANTHER" id="PTHR10210">
    <property type="entry name" value="RIBOSE-PHOSPHATE DIPHOSPHOKINASE FAMILY MEMBER"/>
    <property type="match status" value="1"/>
</dbReference>
<dbReference type="GO" id="GO:0002189">
    <property type="term" value="C:ribose phosphate diphosphokinase complex"/>
    <property type="evidence" value="ECO:0007669"/>
    <property type="project" value="TreeGrafter"/>
</dbReference>
<evidence type="ECO:0000256" key="7">
    <source>
        <dbReference type="ARBA" id="ARBA00022777"/>
    </source>
</evidence>
<dbReference type="Pfam" id="PF00156">
    <property type="entry name" value="Pribosyltran"/>
    <property type="match status" value="1"/>
</dbReference>
<accession>A0A7S3UEA3</accession>
<evidence type="ECO:0000256" key="5">
    <source>
        <dbReference type="ARBA" id="ARBA00022727"/>
    </source>
</evidence>
<dbReference type="GO" id="GO:0006015">
    <property type="term" value="P:5-phosphoribose 1-diphosphate biosynthetic process"/>
    <property type="evidence" value="ECO:0007669"/>
    <property type="project" value="TreeGrafter"/>
</dbReference>
<reference evidence="15" key="1">
    <citation type="submission" date="2021-01" db="EMBL/GenBank/DDBJ databases">
        <authorList>
            <person name="Corre E."/>
            <person name="Pelletier E."/>
            <person name="Niang G."/>
            <person name="Scheremetjew M."/>
            <person name="Finn R."/>
            <person name="Kale V."/>
            <person name="Holt S."/>
            <person name="Cochrane G."/>
            <person name="Meng A."/>
            <person name="Brown T."/>
            <person name="Cohen L."/>
        </authorList>
    </citation>
    <scope>NUCLEOTIDE SEQUENCE</scope>
    <source>
        <strain evidence="15">CCMP1897</strain>
    </source>
</reference>
<protein>
    <recommendedName>
        <fullName evidence="2">ribose-phosphate diphosphokinase</fullName>
        <ecNumber evidence="2">2.7.6.1</ecNumber>
    </recommendedName>
</protein>
<evidence type="ECO:0000256" key="8">
    <source>
        <dbReference type="ARBA" id="ARBA00022840"/>
    </source>
</evidence>
<dbReference type="EC" id="2.7.6.1" evidence="2"/>
<evidence type="ECO:0000256" key="3">
    <source>
        <dbReference type="ARBA" id="ARBA00022679"/>
    </source>
</evidence>
<proteinExistence type="inferred from homology"/>
<dbReference type="GO" id="GO:0006164">
    <property type="term" value="P:purine nucleotide biosynthetic process"/>
    <property type="evidence" value="ECO:0007669"/>
    <property type="project" value="TreeGrafter"/>
</dbReference>
<dbReference type="FunFam" id="3.40.50.2020:FF:000032">
    <property type="entry name" value="ribose-phosphate pyrophosphokinase 4"/>
    <property type="match status" value="1"/>
</dbReference>
<dbReference type="Gene3D" id="3.40.50.2020">
    <property type="match status" value="2"/>
</dbReference>
<dbReference type="PANTHER" id="PTHR10210:SF45">
    <property type="entry name" value="RIBOSE-PHOSPHATE PYROPHOSPHOKINASE 3, CHLOROPLASTIC"/>
    <property type="match status" value="1"/>
</dbReference>
<keyword evidence="3" id="KW-0808">Transferase</keyword>
<dbReference type="GO" id="GO:0005524">
    <property type="term" value="F:ATP binding"/>
    <property type="evidence" value="ECO:0007669"/>
    <property type="project" value="UniProtKB-KW"/>
</dbReference>
<evidence type="ECO:0000313" key="15">
    <source>
        <dbReference type="EMBL" id="CAE0611681.1"/>
    </source>
</evidence>
<feature type="domain" description="Phosphoribosyltransferase" evidence="13">
    <location>
        <begin position="283"/>
        <end position="327"/>
    </location>
</feature>
<feature type="domain" description="Ribose-phosphate pyrophosphokinase N-terminal" evidence="14">
    <location>
        <begin position="78"/>
        <end position="191"/>
    </location>
</feature>
<comment type="catalytic activity">
    <reaction evidence="10">
        <text>D-ribose 5-phosphate + ATP = 5-phospho-alpha-D-ribose 1-diphosphate + AMP + H(+)</text>
        <dbReference type="Rhea" id="RHEA:15609"/>
        <dbReference type="ChEBI" id="CHEBI:15378"/>
        <dbReference type="ChEBI" id="CHEBI:30616"/>
        <dbReference type="ChEBI" id="CHEBI:58017"/>
        <dbReference type="ChEBI" id="CHEBI:78346"/>
        <dbReference type="ChEBI" id="CHEBI:456215"/>
        <dbReference type="EC" id="2.7.6.1"/>
    </reaction>
</comment>
<dbReference type="NCBIfam" id="TIGR01251">
    <property type="entry name" value="ribP_PPkin"/>
    <property type="match status" value="1"/>
</dbReference>
<dbReference type="InterPro" id="IPR005946">
    <property type="entry name" value="Rib-P_diPkinase"/>
</dbReference>
<evidence type="ECO:0000256" key="11">
    <source>
        <dbReference type="RuleBase" id="RU004324"/>
    </source>
</evidence>
<dbReference type="SUPFAM" id="SSF53271">
    <property type="entry name" value="PRTase-like"/>
    <property type="match status" value="2"/>
</dbReference>
<keyword evidence="7" id="KW-0418">Kinase</keyword>
<keyword evidence="9" id="KW-0460">Magnesium</keyword>
<keyword evidence="6" id="KW-0547">Nucleotide-binding</keyword>
<keyword evidence="5 11" id="KW-0545">Nucleotide biosynthesis</keyword>
<dbReference type="Pfam" id="PF13793">
    <property type="entry name" value="Pribosyltran_N"/>
    <property type="match status" value="1"/>
</dbReference>
<dbReference type="InterPro" id="IPR000836">
    <property type="entry name" value="PRTase_dom"/>
</dbReference>
<dbReference type="CDD" id="cd06223">
    <property type="entry name" value="PRTases_typeI"/>
    <property type="match status" value="1"/>
</dbReference>
<keyword evidence="8" id="KW-0067">ATP-binding</keyword>
<evidence type="ECO:0000256" key="2">
    <source>
        <dbReference type="ARBA" id="ARBA00013247"/>
    </source>
</evidence>
<dbReference type="InterPro" id="IPR029099">
    <property type="entry name" value="Pribosyltran_N"/>
</dbReference>
<feature type="region of interest" description="Disordered" evidence="12">
    <location>
        <begin position="22"/>
        <end position="55"/>
    </location>
</feature>
<evidence type="ECO:0000256" key="4">
    <source>
        <dbReference type="ARBA" id="ARBA00022723"/>
    </source>
</evidence>
<dbReference type="InterPro" id="IPR029057">
    <property type="entry name" value="PRTase-like"/>
</dbReference>
<sequence>MKGCCTWNRWCGIGRDRKNTRVERKGDKRRAASFSRQNTWTRTAHPIQREETQGEKHLLEQDALDDMNPSDRFRKDCVLFYCPEAEELAKKIASESDCIELGDISWQKFSDGFPNLYVRNALQIRNRHCAFLASFHSPHVIFEQLSIIMALPRLFIGSFTLVLPFFPTGTAERMEDEGDIATAHTLARILSHIPLSRGGPASLVVFDIHALQERFYFGDSVHPYFASGVPLLRERLSRFEDKDNIVIAYPDEGAWKRFHFYFDDYPELICTKVRDGAKRIVRLKEGDPNKKHVVIVDDLVQSGGTLLECQKLLATLGAQHVSAYVTHGVFPNASYTKFMPEENGNAKEGFKYFFITDSCPLTVKNCSGRRPFEVLSLSRPIAEALLT</sequence>
<dbReference type="GO" id="GO:0004749">
    <property type="term" value="F:ribose phosphate diphosphokinase activity"/>
    <property type="evidence" value="ECO:0007669"/>
    <property type="project" value="UniProtKB-EC"/>
</dbReference>
<comment type="similarity">
    <text evidence="1 11">Belongs to the ribose-phosphate pyrophosphokinase family.</text>
</comment>
<keyword evidence="4" id="KW-0479">Metal-binding</keyword>
<dbReference type="GO" id="GO:0016301">
    <property type="term" value="F:kinase activity"/>
    <property type="evidence" value="ECO:0007669"/>
    <property type="project" value="UniProtKB-KW"/>
</dbReference>